<organism evidence="1 2">
    <name type="scientific">Xenopus laevis</name>
    <name type="common">African clawed frog</name>
    <dbReference type="NCBI Taxonomy" id="8355"/>
    <lineage>
        <taxon>Eukaryota</taxon>
        <taxon>Metazoa</taxon>
        <taxon>Chordata</taxon>
        <taxon>Craniata</taxon>
        <taxon>Vertebrata</taxon>
        <taxon>Euteleostomi</taxon>
        <taxon>Amphibia</taxon>
        <taxon>Batrachia</taxon>
        <taxon>Anura</taxon>
        <taxon>Pipoidea</taxon>
        <taxon>Pipidae</taxon>
        <taxon>Xenopodinae</taxon>
        <taxon>Xenopus</taxon>
        <taxon>Xenopus</taxon>
    </lineage>
</organism>
<evidence type="ECO:0000313" key="2">
    <source>
        <dbReference type="Proteomes" id="UP000694892"/>
    </source>
</evidence>
<dbReference type="Proteomes" id="UP000694892">
    <property type="component" value="Chromosome 1S"/>
</dbReference>
<sequence>MDTMADFPFKISLVVFRNKHCACIFTFQSNFTLRYNVHSLHFLVSMFQLLQIFITVICNLSEKHLCLLS</sequence>
<proteinExistence type="predicted"/>
<gene>
    <name evidence="1" type="ORF">XELAEV_18010010mg</name>
</gene>
<dbReference type="EMBL" id="CM004467">
    <property type="protein sequence ID" value="OCT97781.1"/>
    <property type="molecule type" value="Genomic_DNA"/>
</dbReference>
<name>A0A974DV36_XENLA</name>
<evidence type="ECO:0000313" key="1">
    <source>
        <dbReference type="EMBL" id="OCT97781.1"/>
    </source>
</evidence>
<reference evidence="2" key="1">
    <citation type="journal article" date="2016" name="Nature">
        <title>Genome evolution in the allotetraploid frog Xenopus laevis.</title>
        <authorList>
            <person name="Session A.M."/>
            <person name="Uno Y."/>
            <person name="Kwon T."/>
            <person name="Chapman J.A."/>
            <person name="Toyoda A."/>
            <person name="Takahashi S."/>
            <person name="Fukui A."/>
            <person name="Hikosaka A."/>
            <person name="Suzuki A."/>
            <person name="Kondo M."/>
            <person name="van Heeringen S.J."/>
            <person name="Quigley I."/>
            <person name="Heinz S."/>
            <person name="Ogino H."/>
            <person name="Ochi H."/>
            <person name="Hellsten U."/>
            <person name="Lyons J.B."/>
            <person name="Simakov O."/>
            <person name="Putnam N."/>
            <person name="Stites J."/>
            <person name="Kuroki Y."/>
            <person name="Tanaka T."/>
            <person name="Michiue T."/>
            <person name="Watanabe M."/>
            <person name="Bogdanovic O."/>
            <person name="Lister R."/>
            <person name="Georgiou G."/>
            <person name="Paranjpe S.S."/>
            <person name="van Kruijsbergen I."/>
            <person name="Shu S."/>
            <person name="Carlson J."/>
            <person name="Kinoshita T."/>
            <person name="Ohta Y."/>
            <person name="Mawaribuchi S."/>
            <person name="Jenkins J."/>
            <person name="Grimwood J."/>
            <person name="Schmutz J."/>
            <person name="Mitros T."/>
            <person name="Mozaffari S.V."/>
            <person name="Suzuki Y."/>
            <person name="Haramoto Y."/>
            <person name="Yamamoto T.S."/>
            <person name="Takagi C."/>
            <person name="Heald R."/>
            <person name="Miller K."/>
            <person name="Haudenschild C."/>
            <person name="Kitzman J."/>
            <person name="Nakayama T."/>
            <person name="Izutsu Y."/>
            <person name="Robert J."/>
            <person name="Fortriede J."/>
            <person name="Burns K."/>
            <person name="Lotay V."/>
            <person name="Karimi K."/>
            <person name="Yasuoka Y."/>
            <person name="Dichmann D.S."/>
            <person name="Flajnik M.F."/>
            <person name="Houston D.W."/>
            <person name="Shendure J."/>
            <person name="DuPasquier L."/>
            <person name="Vize P.D."/>
            <person name="Zorn A.M."/>
            <person name="Ito M."/>
            <person name="Marcotte E.M."/>
            <person name="Wallingford J.B."/>
            <person name="Ito Y."/>
            <person name="Asashima M."/>
            <person name="Ueno N."/>
            <person name="Matsuda Y."/>
            <person name="Veenstra G.J."/>
            <person name="Fujiyama A."/>
            <person name="Harland R.M."/>
            <person name="Taira M."/>
            <person name="Rokhsar D.S."/>
        </authorList>
    </citation>
    <scope>NUCLEOTIDE SEQUENCE [LARGE SCALE GENOMIC DNA]</scope>
    <source>
        <strain evidence="2">J</strain>
    </source>
</reference>
<accession>A0A974DV36</accession>
<dbReference type="AlphaFoldDB" id="A0A974DV36"/>
<protein>
    <submittedName>
        <fullName evidence="1">Uncharacterized protein</fullName>
    </submittedName>
</protein>